<organism evidence="2 3">
    <name type="scientific">Friedmanniomyces endolithicus</name>
    <dbReference type="NCBI Taxonomy" id="329885"/>
    <lineage>
        <taxon>Eukaryota</taxon>
        <taxon>Fungi</taxon>
        <taxon>Dikarya</taxon>
        <taxon>Ascomycota</taxon>
        <taxon>Pezizomycotina</taxon>
        <taxon>Dothideomycetes</taxon>
        <taxon>Dothideomycetidae</taxon>
        <taxon>Mycosphaerellales</taxon>
        <taxon>Teratosphaeriaceae</taxon>
        <taxon>Friedmanniomyces</taxon>
    </lineage>
</organism>
<sequence>MKQPESPDIALLGGVNASGPGHLHGIAAFVTAGTLSVPKQRDLRHSEEQQKRELLAAHTRDAIIGMAKPKQFTRPPKKTKAKSSGPRTADDYQEAADHEEETGGKWRAGDPAKSGRAFVRALEIYNQGLQKHPTSFDLAYNKARLELEITQRPALVSHIGLPLVDLLRQTLESHRYALRLNEGNPDALFNTSQVLTSLAEQLSEAGETGTAIPLLQEALELLSACCSRQEMLLEQQQADFAEVEEGGVALEQMDELPASTPGSEDSGQMATIENPVTAADLLDTVHASLSALTTLVALVEHRALDSLGDMAHSLTETKAPMYIKILSEDARESASFTVAIDRANFVAAFADAQFTAYLIESADYQTRLEGVFGIPNKDQYVTALTSEAEARTEFTLSVLTRCIGSPEFPVETCWKQLKLAQDLYTKALKLESSPQIYLSRGDVEMLRHRIAVMSNVKTSDSIRRSAPTLVQNAQTYYKGAVRLVTDEDGELREKAGRRLAVSGRLRGLLYGVELDSAGARGDVLSRGLEECVEEGLMDGDLADAIVA</sequence>
<dbReference type="InterPro" id="IPR011990">
    <property type="entry name" value="TPR-like_helical_dom_sf"/>
</dbReference>
<dbReference type="Proteomes" id="UP001168146">
    <property type="component" value="Unassembled WGS sequence"/>
</dbReference>
<feature type="region of interest" description="Disordered" evidence="1">
    <location>
        <begin position="69"/>
        <end position="112"/>
    </location>
</feature>
<dbReference type="SUPFAM" id="SSF48452">
    <property type="entry name" value="TPR-like"/>
    <property type="match status" value="1"/>
</dbReference>
<dbReference type="EMBL" id="JASUXU010000049">
    <property type="protein sequence ID" value="KAK0316078.1"/>
    <property type="molecule type" value="Genomic_DNA"/>
</dbReference>
<protein>
    <submittedName>
        <fullName evidence="2">Uncharacterized protein</fullName>
    </submittedName>
</protein>
<name>A0AAN6J4A5_9PEZI</name>
<evidence type="ECO:0000313" key="3">
    <source>
        <dbReference type="Proteomes" id="UP001168146"/>
    </source>
</evidence>
<gene>
    <name evidence="2" type="ORF">LTR82_012371</name>
</gene>
<proteinExistence type="predicted"/>
<comment type="caution">
    <text evidence="2">The sequence shown here is derived from an EMBL/GenBank/DDBJ whole genome shotgun (WGS) entry which is preliminary data.</text>
</comment>
<evidence type="ECO:0000256" key="1">
    <source>
        <dbReference type="SAM" id="MobiDB-lite"/>
    </source>
</evidence>
<evidence type="ECO:0000313" key="2">
    <source>
        <dbReference type="EMBL" id="KAK0316078.1"/>
    </source>
</evidence>
<dbReference type="Gene3D" id="1.25.40.10">
    <property type="entry name" value="Tetratricopeptide repeat domain"/>
    <property type="match status" value="1"/>
</dbReference>
<feature type="compositionally biased region" description="Acidic residues" evidence="1">
    <location>
        <begin position="91"/>
        <end position="100"/>
    </location>
</feature>
<accession>A0AAN6J4A5</accession>
<feature type="compositionally biased region" description="Basic and acidic residues" evidence="1">
    <location>
        <begin position="101"/>
        <end position="110"/>
    </location>
</feature>
<reference evidence="2" key="1">
    <citation type="submission" date="2021-12" db="EMBL/GenBank/DDBJ databases">
        <title>Black yeast isolated from Biological Soil Crust.</title>
        <authorList>
            <person name="Kurbessoian T."/>
        </authorList>
    </citation>
    <scope>NUCLEOTIDE SEQUENCE</scope>
    <source>
        <strain evidence="2">CCFEE 5208</strain>
    </source>
</reference>
<dbReference type="AlphaFoldDB" id="A0AAN6J4A5"/>